<dbReference type="InterPro" id="IPR007899">
    <property type="entry name" value="CHAD_dom"/>
</dbReference>
<dbReference type="PANTHER" id="PTHR39339:SF1">
    <property type="entry name" value="CHAD DOMAIN-CONTAINING PROTEIN"/>
    <property type="match status" value="1"/>
</dbReference>
<dbReference type="Pfam" id="PF05235">
    <property type="entry name" value="CHAD"/>
    <property type="match status" value="1"/>
</dbReference>
<sequence>MTVWLELALYALDEPADQLAAALDSLASFGGAKGVRIEVFSQEIDIGVPDWQLSVDTEGAARTVRAVHCMQPALPGLSRYRVFARPVSGSTAESLQDLIASDDALAKPLAKAGDAPRGAGRDILRIEWRAQMNGTSILARLESGRGERAALRLAVPLADGAGAPESPDVPESLVRLAYEVIDRAPFFVAARDAHAASAEPVHASKLDLPLDATPREAFAAILASVASHWFGNDFAGRTSLDVEHVHQLRVAQRRLRTALKIFPEYVDDAWNETIAPDLKWFGGVLADARDWDVFTDTTLPAYAGADDDPESWRPAIDAADARRRAAREAAREALHSKRYTRLTLHFIAWLARLAMRGGDESATLAHYARRRIRKQFRKIEGVPDLTTLDAHARHRVRIHAKRLRYALEFFRSLTTQRTRDKVARQLGRLQTVLGEANDAAVAAQRLARIAEATDYQRGFARAWAAAAQRRDAEEGERVLRSVGRPRVRASL</sequence>
<feature type="domain" description="CHAD" evidence="1">
    <location>
        <begin position="211"/>
        <end position="484"/>
    </location>
</feature>
<keyword evidence="3" id="KW-1185">Reference proteome</keyword>
<dbReference type="PANTHER" id="PTHR39339">
    <property type="entry name" value="SLR1444 PROTEIN"/>
    <property type="match status" value="1"/>
</dbReference>
<dbReference type="SMART" id="SM00880">
    <property type="entry name" value="CHAD"/>
    <property type="match status" value="1"/>
</dbReference>
<organism evidence="2 3">
    <name type="scientific">Caballeronia glathei</name>
    <dbReference type="NCBI Taxonomy" id="60547"/>
    <lineage>
        <taxon>Bacteria</taxon>
        <taxon>Pseudomonadati</taxon>
        <taxon>Pseudomonadota</taxon>
        <taxon>Betaproteobacteria</taxon>
        <taxon>Burkholderiales</taxon>
        <taxon>Burkholderiaceae</taxon>
        <taxon>Caballeronia</taxon>
    </lineage>
</organism>
<accession>A0A069PV57</accession>
<reference evidence="2 3" key="1">
    <citation type="submission" date="2014-03" db="EMBL/GenBank/DDBJ databases">
        <title>Draft Genome Sequences of Four Burkholderia Strains.</title>
        <authorList>
            <person name="Liu X.Y."/>
            <person name="Li C.X."/>
            <person name="Xu J.H."/>
        </authorList>
    </citation>
    <scope>NUCLEOTIDE SEQUENCE [LARGE SCALE GENOMIC DNA]</scope>
    <source>
        <strain evidence="2 3">DSM 50014</strain>
    </source>
</reference>
<dbReference type="PROSITE" id="PS51708">
    <property type="entry name" value="CHAD"/>
    <property type="match status" value="1"/>
</dbReference>
<dbReference type="STRING" id="60547.GCA_000751215_01204"/>
<proteinExistence type="predicted"/>
<dbReference type="EMBL" id="JFHC01000030">
    <property type="protein sequence ID" value="KDR41196.1"/>
    <property type="molecule type" value="Genomic_DNA"/>
</dbReference>
<evidence type="ECO:0000313" key="2">
    <source>
        <dbReference type="EMBL" id="KDR41196.1"/>
    </source>
</evidence>
<dbReference type="Gene3D" id="1.40.20.10">
    <property type="entry name" value="CHAD domain"/>
    <property type="match status" value="1"/>
</dbReference>
<dbReference type="RefSeq" id="WP_035927272.1">
    <property type="nucleotide sequence ID" value="NZ_CADFFX010000005.1"/>
</dbReference>
<protein>
    <submittedName>
        <fullName evidence="2">Metal-chelation protein CHAD</fullName>
    </submittedName>
</protein>
<gene>
    <name evidence="2" type="ORF">BG61_20085</name>
</gene>
<evidence type="ECO:0000259" key="1">
    <source>
        <dbReference type="PROSITE" id="PS51708"/>
    </source>
</evidence>
<evidence type="ECO:0000313" key="3">
    <source>
        <dbReference type="Proteomes" id="UP000027466"/>
    </source>
</evidence>
<dbReference type="Proteomes" id="UP000027466">
    <property type="component" value="Unassembled WGS sequence"/>
</dbReference>
<dbReference type="AlphaFoldDB" id="A0A069PV57"/>
<dbReference type="InterPro" id="IPR038186">
    <property type="entry name" value="CHAD_dom_sf"/>
</dbReference>
<name>A0A069PV57_9BURK</name>
<comment type="caution">
    <text evidence="2">The sequence shown here is derived from an EMBL/GenBank/DDBJ whole genome shotgun (WGS) entry which is preliminary data.</text>
</comment>